<feature type="region of interest" description="Disordered" evidence="1">
    <location>
        <begin position="366"/>
        <end position="480"/>
    </location>
</feature>
<feature type="compositionally biased region" description="Polar residues" evidence="1">
    <location>
        <begin position="428"/>
        <end position="442"/>
    </location>
</feature>
<dbReference type="RefSeq" id="XP_037218789.1">
    <property type="nucleotide sequence ID" value="XM_037365547.1"/>
</dbReference>
<feature type="domain" description="Mediator of RNA polymerase II transcription subunit 25 von Willebrand factor type A" evidence="3">
    <location>
        <begin position="6"/>
        <end position="183"/>
    </location>
</feature>
<comment type="caution">
    <text evidence="4">The sequence shown here is derived from an EMBL/GenBank/DDBJ whole genome shotgun (WGS) entry which is preliminary data.</text>
</comment>
<feature type="region of interest" description="Disordered" evidence="1">
    <location>
        <begin position="212"/>
        <end position="289"/>
    </location>
</feature>
<feature type="compositionally biased region" description="Polar residues" evidence="1">
    <location>
        <begin position="462"/>
        <end position="471"/>
    </location>
</feature>
<protein>
    <recommendedName>
        <fullName evidence="3">Mediator of RNA polymerase II transcription subunit 25 von Willebrand factor type A domain-containing protein</fullName>
    </recommendedName>
</protein>
<feature type="chain" id="PRO_5034272623" description="Mediator of RNA polymerase II transcription subunit 25 von Willebrand factor type A domain-containing protein" evidence="2">
    <location>
        <begin position="20"/>
        <end position="804"/>
    </location>
</feature>
<sequence>MADSVVAIAFVVDSSLALALEWPTLRQFYLTPMLKRLQDTNLNAVFRAAFVIYGTQNTPIVCKNFFFDIQVVLNEAVKCGMGQSSCGGEMGMAALEGFVAAIELFDQFTEDRAKNSPLTSHIFHFSAAIPDDVEHPQCNNSPALDYVTWESLPTELKKRSIHLSSISIKTKLPKFAQLHASASSSIIPPWFITRSQDTVLLAGYTVPQKGVKRAAEPLTPQSPKRPRISAPPIPSPPKPTHSSPPQPSPAPVPVRETAAVAPPPPPPPPPPQNLIPNPTPNPNPVAMAPTPANVNFAQLRELHRVLGTGIAAADAQMKEMRARGEHQQAQLLAQQIMPKRAQFDKLRSMMQSLLLHQQRTAFMQQTAAAQAALQHQQPQLQHQHQSPSQPSLPPPPSSIAESSPSKQEESSDKMAVEPALPVPPPNSHMRSLSGGPNRTLMSNPAAMAQMQKMIEQQERSRQQNTANSGSTAGPRPIWQGPVVWTGTNNLGQPRNIVCHLQASYRHNQSADAKPEMWPKQMMFALPEKPFMPLPELLSRHKPALCVLGPNPSSNMPNNDVAFRTLLTLVGSKNTHFTISWILPGASQPTVNALVYPSPEMNLIGTFFPTTGVPEYPSAEPSIAGPSHHIAAGPPPPVPNPAQPQAPQLQMSQINLTNFRNQIHAFLLQQGMPVPVQFLTQFITPQNMAHLIKLTKEQRSAALLKLARTWQQQQQHRLAAAAAAGRMPGGIPQMGGGGGGPMMPQEGLGFNQFGGNGMSGGFMGSGYPDTITTAPPPQGGGNGAVSFQMMQNFMQRGGDSGGGGM</sequence>
<feature type="compositionally biased region" description="Pro residues" evidence="1">
    <location>
        <begin position="261"/>
        <end position="283"/>
    </location>
</feature>
<dbReference type="GeneID" id="59348063"/>
<dbReference type="InterPro" id="IPR021419">
    <property type="entry name" value="Mediator_Med25_VWA"/>
</dbReference>
<dbReference type="EMBL" id="JACAZF010000007">
    <property type="protein sequence ID" value="KAF7299401.1"/>
    <property type="molecule type" value="Genomic_DNA"/>
</dbReference>
<dbReference type="OrthoDB" id="7690434at2759"/>
<evidence type="ECO:0000313" key="5">
    <source>
        <dbReference type="Proteomes" id="UP000636479"/>
    </source>
</evidence>
<evidence type="ECO:0000256" key="2">
    <source>
        <dbReference type="SAM" id="SignalP"/>
    </source>
</evidence>
<feature type="compositionally biased region" description="Pro residues" evidence="1">
    <location>
        <begin position="229"/>
        <end position="252"/>
    </location>
</feature>
<evidence type="ECO:0000313" key="4">
    <source>
        <dbReference type="EMBL" id="KAF7299401.1"/>
    </source>
</evidence>
<accession>A0A8H6W1D4</accession>
<dbReference type="Proteomes" id="UP000636479">
    <property type="component" value="Unassembled WGS sequence"/>
</dbReference>
<dbReference type="AlphaFoldDB" id="A0A8H6W1D4"/>
<keyword evidence="5" id="KW-1185">Reference proteome</keyword>
<feature type="signal peptide" evidence="2">
    <location>
        <begin position="1"/>
        <end position="19"/>
    </location>
</feature>
<proteinExistence type="predicted"/>
<gene>
    <name evidence="4" type="ORF">MIND_00889700</name>
</gene>
<feature type="compositionally biased region" description="Low complexity" evidence="1">
    <location>
        <begin position="366"/>
        <end position="389"/>
    </location>
</feature>
<name>A0A8H6W1D4_9AGAR</name>
<organism evidence="4 5">
    <name type="scientific">Mycena indigotica</name>
    <dbReference type="NCBI Taxonomy" id="2126181"/>
    <lineage>
        <taxon>Eukaryota</taxon>
        <taxon>Fungi</taxon>
        <taxon>Dikarya</taxon>
        <taxon>Basidiomycota</taxon>
        <taxon>Agaricomycotina</taxon>
        <taxon>Agaricomycetes</taxon>
        <taxon>Agaricomycetidae</taxon>
        <taxon>Agaricales</taxon>
        <taxon>Marasmiineae</taxon>
        <taxon>Mycenaceae</taxon>
        <taxon>Mycena</taxon>
    </lineage>
</organism>
<keyword evidence="2" id="KW-0732">Signal</keyword>
<evidence type="ECO:0000256" key="1">
    <source>
        <dbReference type="SAM" id="MobiDB-lite"/>
    </source>
</evidence>
<evidence type="ECO:0000259" key="3">
    <source>
        <dbReference type="Pfam" id="PF11265"/>
    </source>
</evidence>
<feature type="compositionally biased region" description="Basic and acidic residues" evidence="1">
    <location>
        <begin position="406"/>
        <end position="415"/>
    </location>
</feature>
<dbReference type="Pfam" id="PF11265">
    <property type="entry name" value="Med25_VWA"/>
    <property type="match status" value="1"/>
</dbReference>
<reference evidence="4" key="1">
    <citation type="submission" date="2020-05" db="EMBL/GenBank/DDBJ databases">
        <title>Mycena genomes resolve the evolution of fungal bioluminescence.</title>
        <authorList>
            <person name="Tsai I.J."/>
        </authorList>
    </citation>
    <scope>NUCLEOTIDE SEQUENCE</scope>
    <source>
        <strain evidence="4">171206Taipei</strain>
    </source>
</reference>